<dbReference type="Pfam" id="PF05621">
    <property type="entry name" value="TniB"/>
    <property type="match status" value="1"/>
</dbReference>
<proteinExistence type="predicted"/>
<gene>
    <name evidence="1" type="ORF">PCIT_b0730</name>
</gene>
<sequence length="342" mass="38354">MIKKQKFKLKEAALEFKKMRFDMILHKNAEQKVIDLIKISNDEAKVRALYGSSHTGKSNFLKNFIKKHADIIDQHSGIRDIVLVRLSSGVTPKDFCEAILLQLGIKPKAGTKQSQLENQVIEVLKNIGIELLIIDETQHALPNKTNSKTTQKLADTIKNIVDESHVPILLCGISSISKLIENNFSRASEIQLEEEQLFNRTLPPIEFNTIELSDKDTMAAVMQGYTMIFDKLHRQYGISIIKMTSAKFQAAMWATSEGVIGRMALVLQWAIELADEGQQIDFSVLGKAHDAIATGGWDKSGINPFTCSEVDLNKRITTINKFSKRARLNALNKAKSKMKETA</sequence>
<comment type="caution">
    <text evidence="1">The sequence shown here is derived from an EMBL/GenBank/DDBJ whole genome shotgun (WGS) entry which is preliminary data.</text>
</comment>
<dbReference type="SUPFAM" id="SSF52540">
    <property type="entry name" value="P-loop containing nucleoside triphosphate hydrolases"/>
    <property type="match status" value="1"/>
</dbReference>
<dbReference type="Proteomes" id="UP000016487">
    <property type="component" value="Unassembled WGS sequence"/>
</dbReference>
<name>A0AAD4AEY8_9GAMM</name>
<reference evidence="1" key="1">
    <citation type="journal article" date="2012" name="J. Bacteriol.">
        <title>Genome sequences of type strains of seven species of the marine bacterium Pseudoalteromonas.</title>
        <authorList>
            <person name="Xie B.B."/>
            <person name="Shu Y.L."/>
            <person name="Qin Q.L."/>
            <person name="Rong J.C."/>
            <person name="Zhang X.Y."/>
            <person name="Chen X.L."/>
            <person name="Shi M."/>
            <person name="He H.L."/>
            <person name="Zhou B.C."/>
            <person name="Zhang Y.Z."/>
        </authorList>
    </citation>
    <scope>NUCLEOTIDE SEQUENCE</scope>
    <source>
        <strain evidence="1">DSM 8771</strain>
    </source>
</reference>
<dbReference type="EMBL" id="AHBZ03000027">
    <property type="protein sequence ID" value="KAF7764684.1"/>
    <property type="molecule type" value="Genomic_DNA"/>
</dbReference>
<evidence type="ECO:0008006" key="3">
    <source>
        <dbReference type="Google" id="ProtNLM"/>
    </source>
</evidence>
<evidence type="ECO:0000313" key="1">
    <source>
        <dbReference type="EMBL" id="KAF7764684.1"/>
    </source>
</evidence>
<reference evidence="1" key="2">
    <citation type="submission" date="2015-03" db="EMBL/GenBank/DDBJ databases">
        <title>Genome sequence of Pseudoalteromonas citrea.</title>
        <authorList>
            <person name="Xie B.-B."/>
            <person name="Rong J.-C."/>
            <person name="Qin Q.-L."/>
            <person name="Zhang Y.-Z."/>
        </authorList>
    </citation>
    <scope>NUCLEOTIDE SEQUENCE</scope>
    <source>
        <strain evidence="1">DSM 8771</strain>
    </source>
</reference>
<organism evidence="1 2">
    <name type="scientific">Pseudoalteromonas citrea</name>
    <dbReference type="NCBI Taxonomy" id="43655"/>
    <lineage>
        <taxon>Bacteria</taxon>
        <taxon>Pseudomonadati</taxon>
        <taxon>Pseudomonadota</taxon>
        <taxon>Gammaproteobacteria</taxon>
        <taxon>Alteromonadales</taxon>
        <taxon>Pseudoalteromonadaceae</taxon>
        <taxon>Pseudoalteromonas</taxon>
    </lineage>
</organism>
<dbReference type="InterPro" id="IPR008868">
    <property type="entry name" value="TniB"/>
</dbReference>
<evidence type="ECO:0000313" key="2">
    <source>
        <dbReference type="Proteomes" id="UP000016487"/>
    </source>
</evidence>
<dbReference type="Gene3D" id="3.40.50.300">
    <property type="entry name" value="P-loop containing nucleotide triphosphate hydrolases"/>
    <property type="match status" value="1"/>
</dbReference>
<accession>A0AAD4AEY8</accession>
<protein>
    <recommendedName>
        <fullName evidence="3">AAA+ ATPase domain-containing protein</fullName>
    </recommendedName>
</protein>
<dbReference type="InterPro" id="IPR027417">
    <property type="entry name" value="P-loop_NTPase"/>
</dbReference>
<dbReference type="AlphaFoldDB" id="A0AAD4AEY8"/>
<dbReference type="RefSeq" id="WP_010365372.1">
    <property type="nucleotide sequence ID" value="NZ_AHBZ03000027.1"/>
</dbReference>